<evidence type="ECO:0000313" key="5">
    <source>
        <dbReference type="Proteomes" id="UP001595793"/>
    </source>
</evidence>
<dbReference type="InterPro" id="IPR027385">
    <property type="entry name" value="Beta-barrel_OMP"/>
</dbReference>
<evidence type="ECO:0000313" key="4">
    <source>
        <dbReference type="EMBL" id="MFC4026360.1"/>
    </source>
</evidence>
<dbReference type="Proteomes" id="UP001595793">
    <property type="component" value="Unassembled WGS sequence"/>
</dbReference>
<feature type="domain" description="Outer membrane protein beta-barrel" evidence="3">
    <location>
        <begin position="5"/>
        <end position="164"/>
    </location>
</feature>
<sequence>MKNILALLLLFFFTSVVAQESKFGLTAGFNYSLQSHNGDLVGGPNLHFAPDATFGGQGGIFYERTFGKFLIRPQVLFYRSRGEYEFPNSSPIFTLDKLNFELLFGYEIFRNIDLVVGPGYQNIVRNDFDVRGEDLRDNMSNLNIVSGFKLQLNERLELSLMYDWTFDSDENQTAVLPYDGSNQVFLLDDARVNILTLNVHYAIFTNQNKSRANKRAKSGGRGCYF</sequence>
<protein>
    <submittedName>
        <fullName evidence="4">Outer membrane beta-barrel protein</fullName>
    </submittedName>
</protein>
<organism evidence="4 5">
    <name type="scientific">Zunongwangia endophytica</name>
    <dbReference type="NCBI Taxonomy" id="1808945"/>
    <lineage>
        <taxon>Bacteria</taxon>
        <taxon>Pseudomonadati</taxon>
        <taxon>Bacteroidota</taxon>
        <taxon>Flavobacteriia</taxon>
        <taxon>Flavobacteriales</taxon>
        <taxon>Flavobacteriaceae</taxon>
        <taxon>Zunongwangia</taxon>
    </lineage>
</organism>
<dbReference type="RefSeq" id="WP_290236282.1">
    <property type="nucleotide sequence ID" value="NZ_JAUFPZ010000002.1"/>
</dbReference>
<dbReference type="Pfam" id="PF13505">
    <property type="entry name" value="OMP_b-brl"/>
    <property type="match status" value="1"/>
</dbReference>
<gene>
    <name evidence="4" type="ORF">ACFOS1_03005</name>
</gene>
<feature type="signal peptide" evidence="2">
    <location>
        <begin position="1"/>
        <end position="18"/>
    </location>
</feature>
<evidence type="ECO:0000256" key="1">
    <source>
        <dbReference type="ARBA" id="ARBA00022729"/>
    </source>
</evidence>
<evidence type="ECO:0000256" key="2">
    <source>
        <dbReference type="SAM" id="SignalP"/>
    </source>
</evidence>
<proteinExistence type="predicted"/>
<feature type="chain" id="PRO_5045809547" evidence="2">
    <location>
        <begin position="19"/>
        <end position="225"/>
    </location>
</feature>
<name>A0ABV8H2J1_9FLAO</name>
<reference evidence="5" key="1">
    <citation type="journal article" date="2019" name="Int. J. Syst. Evol. Microbiol.">
        <title>The Global Catalogue of Microorganisms (GCM) 10K type strain sequencing project: providing services to taxonomists for standard genome sequencing and annotation.</title>
        <authorList>
            <consortium name="The Broad Institute Genomics Platform"/>
            <consortium name="The Broad Institute Genome Sequencing Center for Infectious Disease"/>
            <person name="Wu L."/>
            <person name="Ma J."/>
        </authorList>
    </citation>
    <scope>NUCLEOTIDE SEQUENCE [LARGE SCALE GENOMIC DNA]</scope>
    <source>
        <strain evidence="5">CECT 9128</strain>
    </source>
</reference>
<comment type="caution">
    <text evidence="4">The sequence shown here is derived from an EMBL/GenBank/DDBJ whole genome shotgun (WGS) entry which is preliminary data.</text>
</comment>
<accession>A0ABV8H2J1</accession>
<dbReference type="EMBL" id="JBHSAS010000006">
    <property type="protein sequence ID" value="MFC4026360.1"/>
    <property type="molecule type" value="Genomic_DNA"/>
</dbReference>
<keyword evidence="1 2" id="KW-0732">Signal</keyword>
<keyword evidence="5" id="KW-1185">Reference proteome</keyword>
<evidence type="ECO:0000259" key="3">
    <source>
        <dbReference type="Pfam" id="PF13505"/>
    </source>
</evidence>